<evidence type="ECO:0000313" key="3">
    <source>
        <dbReference type="EMBL" id="MER2999647.1"/>
    </source>
</evidence>
<dbReference type="InterPro" id="IPR002909">
    <property type="entry name" value="IPT_dom"/>
</dbReference>
<evidence type="ECO:0000313" key="4">
    <source>
        <dbReference type="Proteomes" id="UP001476807"/>
    </source>
</evidence>
<organism evidence="3 4">
    <name type="scientific">Pontibacter populi</name>
    <dbReference type="NCBI Taxonomy" id="890055"/>
    <lineage>
        <taxon>Bacteria</taxon>
        <taxon>Pseudomonadati</taxon>
        <taxon>Bacteroidota</taxon>
        <taxon>Cytophagia</taxon>
        <taxon>Cytophagales</taxon>
        <taxon>Hymenobacteraceae</taxon>
        <taxon>Pontibacter</taxon>
    </lineage>
</organism>
<feature type="signal peptide" evidence="1">
    <location>
        <begin position="1"/>
        <end position="33"/>
    </location>
</feature>
<proteinExistence type="predicted"/>
<dbReference type="Gene3D" id="2.60.40.10">
    <property type="entry name" value="Immunoglobulins"/>
    <property type="match status" value="9"/>
</dbReference>
<name>A0ABV1RZU3_9BACT</name>
<feature type="domain" description="IPT/TIG" evidence="2">
    <location>
        <begin position="601"/>
        <end position="680"/>
    </location>
</feature>
<dbReference type="PANTHER" id="PTHR23361:SF20">
    <property type="entry name" value="MRH DOMAIN-CONTAINING PROTEIN"/>
    <property type="match status" value="1"/>
</dbReference>
<dbReference type="InterPro" id="IPR014756">
    <property type="entry name" value="Ig_E-set"/>
</dbReference>
<accession>A0ABV1RZU3</accession>
<keyword evidence="1" id="KW-0732">Signal</keyword>
<gene>
    <name evidence="3" type="ORF">ABS362_18990</name>
</gene>
<feature type="chain" id="PRO_5046986385" evidence="1">
    <location>
        <begin position="34"/>
        <end position="979"/>
    </location>
</feature>
<dbReference type="InterPro" id="IPR013783">
    <property type="entry name" value="Ig-like_fold"/>
</dbReference>
<dbReference type="InterPro" id="IPR026444">
    <property type="entry name" value="Secre_tail"/>
</dbReference>
<evidence type="ECO:0000256" key="1">
    <source>
        <dbReference type="SAM" id="SignalP"/>
    </source>
</evidence>
<feature type="domain" description="IPT/TIG" evidence="2">
    <location>
        <begin position="277"/>
        <end position="356"/>
    </location>
</feature>
<dbReference type="PANTHER" id="PTHR23361">
    <property type="entry name" value="MUCIN"/>
    <property type="match status" value="1"/>
</dbReference>
<dbReference type="RefSeq" id="WP_350414559.1">
    <property type="nucleotide sequence ID" value="NZ_JBEOKT010000029.1"/>
</dbReference>
<dbReference type="NCBIfam" id="TIGR04183">
    <property type="entry name" value="Por_Secre_tail"/>
    <property type="match status" value="1"/>
</dbReference>
<protein>
    <submittedName>
        <fullName evidence="3">IPT/TIG domain-containing protein</fullName>
    </submittedName>
</protein>
<comment type="caution">
    <text evidence="3">The sequence shown here is derived from an EMBL/GenBank/DDBJ whole genome shotgun (WGS) entry which is preliminary data.</text>
</comment>
<keyword evidence="4" id="KW-1185">Reference proteome</keyword>
<dbReference type="SMART" id="SM00429">
    <property type="entry name" value="IPT"/>
    <property type="match status" value="7"/>
</dbReference>
<dbReference type="SUPFAM" id="SSF81296">
    <property type="entry name" value="E set domains"/>
    <property type="match status" value="8"/>
</dbReference>
<feature type="domain" description="IPT/TIG" evidence="2">
    <location>
        <begin position="114"/>
        <end position="194"/>
    </location>
</feature>
<feature type="domain" description="IPT/TIG" evidence="2">
    <location>
        <begin position="358"/>
        <end position="437"/>
    </location>
</feature>
<dbReference type="Pfam" id="PF01833">
    <property type="entry name" value="TIG"/>
    <property type="match status" value="8"/>
</dbReference>
<feature type="domain" description="IPT/TIG" evidence="2">
    <location>
        <begin position="439"/>
        <end position="518"/>
    </location>
</feature>
<feature type="domain" description="IPT/TIG" evidence="2">
    <location>
        <begin position="196"/>
        <end position="275"/>
    </location>
</feature>
<reference evidence="3 4" key="1">
    <citation type="submission" date="2024-06" db="EMBL/GenBank/DDBJ databases">
        <title>Pontibacter populi HYL7-15.</title>
        <authorList>
            <person name="Kim M.K."/>
        </authorList>
    </citation>
    <scope>NUCLEOTIDE SEQUENCE [LARGE SCALE GENOMIC DNA]</scope>
    <source>
        <strain evidence="3 4">HYL7-15</strain>
    </source>
</reference>
<dbReference type="Proteomes" id="UP001476807">
    <property type="component" value="Unassembled WGS sequence"/>
</dbReference>
<feature type="domain" description="IPT/TIG" evidence="2">
    <location>
        <begin position="520"/>
        <end position="599"/>
    </location>
</feature>
<sequence>MARFYAYPYSSPLIRTLLISFLLVFCASISAFAQTVTSFTPSSGPVGTEMTIAGSGFAEAHTVSIGSGATYDFTIVSDSEIKVKVPTSSSSGVVRVSSNQASGIGPGSYTVVNAPVITSITPSSGPVGTEVTITGSNFSATTSVAIGSGSTTNFTIGNGGTEIKVIVPASASNGSIRVSSSQGSSNNSSNYTLTNAPIISNFTPSSGPVGTEITITGSNFSTVTAISIGSGAVTNFTKVSDTELKATVPSTASTGNIRVTSNQGSAGSSSNYTLVNAPVITSFSPSSGPAGTEVVITGNNFTGANLLYIGNGQITNYSVISGTEIKLTIPPTATTGTFLVRTPNGQVNSSGQFKVTGAPVVTSFTPSSGPIGQVVTITGQGFTNTSVVFFGNSSTTTFTVVSDTQIQVAVPATASSGRIQVRNNNGTGISSTNFIVAGAPVITSFSPSSGPAGTEVILTGTNFTGASLLYLGNGQITNYTVLSDTQIKLIVPITATTGTFLVRTPNGQVNSSGQFKLTGIPIITSFSPASGPVGQLVTIIGEGFTNASVVFFGNSSTTSFNIVSDTEIRVSVPATASSGKIQVRNNNGGGSSLTNFTVTGAPTITSFSPSSGPAGTEVILTGTNFTGASLLYLGNGQITNYTVLSDTQIKLIVPITATTGTFLVRTPNGQVNSSGQFAITPPYLTTPQELTFNSKPIGGSESKEYQVSGLGLKNGEAVTLTVSESSPYTISKTPDAAGFGKTITLTGVTNNRLNPTTIFVKYTSAEAGEGFPAVIMHTQGSVTRGMDVRVVAPLPVELTSFTASLKGSVVNLQWTTASEKDNSHFEIEMSKGSLSNFRKIDIVKSKVENSSTKTQYSFSSYYSSNGETEYYRLRQVDLDGSYAYSKIVAVKPVMISKPMEVAPNPLEADSKVYFTTENNGKATIRVTSINGKQVYFEQIDVHAGENAVLLSKYNNLMAGVYIVTVEHSGKREYVRIEKR</sequence>
<evidence type="ECO:0000259" key="2">
    <source>
        <dbReference type="SMART" id="SM00429"/>
    </source>
</evidence>
<dbReference type="EMBL" id="JBEOKT010000029">
    <property type="protein sequence ID" value="MER2999647.1"/>
    <property type="molecule type" value="Genomic_DNA"/>
</dbReference>
<dbReference type="CDD" id="cd00102">
    <property type="entry name" value="IPT"/>
    <property type="match status" value="8"/>
</dbReference>